<dbReference type="PANTHER" id="PTHR33053:SF9">
    <property type="entry name" value="AGAP000105-PA"/>
    <property type="match status" value="1"/>
</dbReference>
<gene>
    <name evidence="1" type="ORF">ALC57_04435</name>
</gene>
<dbReference type="EMBL" id="KQ979064">
    <property type="protein sequence ID" value="KYN23152.1"/>
    <property type="molecule type" value="Genomic_DNA"/>
</dbReference>
<reference evidence="1 2" key="1">
    <citation type="submission" date="2015-09" db="EMBL/GenBank/DDBJ databases">
        <title>Trachymyrmex cornetzi WGS genome.</title>
        <authorList>
            <person name="Nygaard S."/>
            <person name="Hu H."/>
            <person name="Boomsma J."/>
            <person name="Zhang G."/>
        </authorList>
    </citation>
    <scope>NUCLEOTIDE SEQUENCE [LARGE SCALE GENOMIC DNA]</scope>
    <source>
        <strain evidence="1">Tcor2-1</strain>
        <tissue evidence="1">Whole body</tissue>
    </source>
</reference>
<dbReference type="PANTHER" id="PTHR33053">
    <property type="entry name" value="PROTEIN, PUTATIVE-RELATED"/>
    <property type="match status" value="1"/>
</dbReference>
<organism evidence="1 2">
    <name type="scientific">Trachymyrmex cornetzi</name>
    <dbReference type="NCBI Taxonomy" id="471704"/>
    <lineage>
        <taxon>Eukaryota</taxon>
        <taxon>Metazoa</taxon>
        <taxon>Ecdysozoa</taxon>
        <taxon>Arthropoda</taxon>
        <taxon>Hexapoda</taxon>
        <taxon>Insecta</taxon>
        <taxon>Pterygota</taxon>
        <taxon>Neoptera</taxon>
        <taxon>Endopterygota</taxon>
        <taxon>Hymenoptera</taxon>
        <taxon>Apocrita</taxon>
        <taxon>Aculeata</taxon>
        <taxon>Formicoidea</taxon>
        <taxon>Formicidae</taxon>
        <taxon>Myrmicinae</taxon>
        <taxon>Trachymyrmex</taxon>
    </lineage>
</organism>
<dbReference type="Proteomes" id="UP000078492">
    <property type="component" value="Unassembled WGS sequence"/>
</dbReference>
<name>A0A151JC82_9HYME</name>
<proteinExistence type="predicted"/>
<dbReference type="STRING" id="471704.A0A151JC82"/>
<sequence>MNQQIIQTDNNTKKLIQNENSYDNVSADVVAGDNINTHGDVSLDNSLIDNFPESIQHIENIDVNIFKDESSLFEERCSTLPAVDDFIVNAVQQWFLKYRHLLSQCAINELLSILRVPFPQFPKDSRTLLQTPSSCPYEIISIFPGFYCHLGIENGLRRILNNSCIIEKLFLDCTEIVLPICINIDSLPISKSSGSQFWPILIYIDLPTINEKWRKPFTVGIYHGFKKPADVHQFMNSFINEFQNLEKNGFEINDRIIKLKVSKLLCDAPAKSFLLCIKGHTENNKQLRNNMSFDEFHKGTSPFEKLNMDLVSQVPLDSMHLVYLGVMKQILLLLIRGKKNIRLCERDQKEVNDELLLLRNYLPKDFARLPRKLENIEYYKATELRQFLLYTGPVALKNIANKNVYIHFLALSCAIRILSSFELYLTYNNYAVQLLQYFVEKYKIIYGEEYLTHNVRGLIHFPADCIKYGPLENSSCFILENYLYDIKKKIQTSRHPLQQICNTQGTRKNATNK</sequence>
<accession>A0A151JC82</accession>
<evidence type="ECO:0000313" key="1">
    <source>
        <dbReference type="EMBL" id="KYN23152.1"/>
    </source>
</evidence>
<dbReference type="AlphaFoldDB" id="A0A151JC82"/>
<keyword evidence="2" id="KW-1185">Reference proteome</keyword>
<evidence type="ECO:0000313" key="2">
    <source>
        <dbReference type="Proteomes" id="UP000078492"/>
    </source>
</evidence>
<protein>
    <submittedName>
        <fullName evidence="1">Uncharacterized protein</fullName>
    </submittedName>
</protein>